<dbReference type="GO" id="GO:0016020">
    <property type="term" value="C:membrane"/>
    <property type="evidence" value="ECO:0007669"/>
    <property type="project" value="UniProtKB-SubCell"/>
</dbReference>
<protein>
    <recommendedName>
        <fullName evidence="6">Phosphate transporter</fullName>
    </recommendedName>
</protein>
<keyword evidence="2 6" id="KW-0813">Transport</keyword>
<keyword evidence="4 6" id="KW-1133">Transmembrane helix</keyword>
<evidence type="ECO:0000256" key="3">
    <source>
        <dbReference type="ARBA" id="ARBA00022692"/>
    </source>
</evidence>
<organism evidence="7 8">
    <name type="scientific">Mariniblastus fucicola</name>
    <dbReference type="NCBI Taxonomy" id="980251"/>
    <lineage>
        <taxon>Bacteria</taxon>
        <taxon>Pseudomonadati</taxon>
        <taxon>Planctomycetota</taxon>
        <taxon>Planctomycetia</taxon>
        <taxon>Pirellulales</taxon>
        <taxon>Pirellulaceae</taxon>
        <taxon>Mariniblastus</taxon>
    </lineage>
</organism>
<evidence type="ECO:0000256" key="1">
    <source>
        <dbReference type="ARBA" id="ARBA00004141"/>
    </source>
</evidence>
<dbReference type="Pfam" id="PF01384">
    <property type="entry name" value="PHO4"/>
    <property type="match status" value="1"/>
</dbReference>
<dbReference type="STRING" id="980251.GCA_001642875_03471"/>
<comment type="subcellular location">
    <subcellularLocation>
        <location evidence="1 6">Membrane</location>
        <topology evidence="1 6">Multi-pass membrane protein</topology>
    </subcellularLocation>
</comment>
<dbReference type="RefSeq" id="WP_075082230.1">
    <property type="nucleotide sequence ID" value="NZ_CP042912.1"/>
</dbReference>
<feature type="transmembrane region" description="Helical" evidence="6">
    <location>
        <begin position="6"/>
        <end position="28"/>
    </location>
</feature>
<feature type="transmembrane region" description="Helical" evidence="6">
    <location>
        <begin position="40"/>
        <end position="60"/>
    </location>
</feature>
<dbReference type="GO" id="GO:0005315">
    <property type="term" value="F:phosphate transmembrane transporter activity"/>
    <property type="evidence" value="ECO:0007669"/>
    <property type="project" value="InterPro"/>
</dbReference>
<keyword evidence="5 6" id="KW-0472">Membrane</keyword>
<dbReference type="Proteomes" id="UP000322214">
    <property type="component" value="Chromosome"/>
</dbReference>
<evidence type="ECO:0000313" key="8">
    <source>
        <dbReference type="Proteomes" id="UP000322214"/>
    </source>
</evidence>
<dbReference type="AlphaFoldDB" id="A0A5B9PHI6"/>
<feature type="transmembrane region" description="Helical" evidence="6">
    <location>
        <begin position="222"/>
        <end position="242"/>
    </location>
</feature>
<evidence type="ECO:0000256" key="5">
    <source>
        <dbReference type="ARBA" id="ARBA00023136"/>
    </source>
</evidence>
<feature type="transmembrane region" description="Helical" evidence="6">
    <location>
        <begin position="89"/>
        <end position="109"/>
    </location>
</feature>
<dbReference type="EMBL" id="CP042912">
    <property type="protein sequence ID" value="QEG22123.1"/>
    <property type="molecule type" value="Genomic_DNA"/>
</dbReference>
<feature type="transmembrane region" description="Helical" evidence="6">
    <location>
        <begin position="182"/>
        <end position="202"/>
    </location>
</feature>
<comment type="similarity">
    <text evidence="6">Belongs to the inorganic phosphate transporter (PiT) (TC 2.A.20) family.</text>
</comment>
<name>A0A5B9PHI6_9BACT</name>
<dbReference type="PANTHER" id="PTHR11101:SF80">
    <property type="entry name" value="PHOSPHATE TRANSPORTER"/>
    <property type="match status" value="1"/>
</dbReference>
<dbReference type="OrthoDB" id="9779554at2"/>
<dbReference type="PANTHER" id="PTHR11101">
    <property type="entry name" value="PHOSPHATE TRANSPORTER"/>
    <property type="match status" value="1"/>
</dbReference>
<gene>
    <name evidence="7" type="primary">pitA</name>
    <name evidence="7" type="ORF">MFFC18_19840</name>
</gene>
<keyword evidence="6" id="KW-0592">Phosphate transport</keyword>
<evidence type="ECO:0000256" key="4">
    <source>
        <dbReference type="ARBA" id="ARBA00022989"/>
    </source>
</evidence>
<evidence type="ECO:0000313" key="7">
    <source>
        <dbReference type="EMBL" id="QEG22123.1"/>
    </source>
</evidence>
<keyword evidence="8" id="KW-1185">Reference proteome</keyword>
<feature type="transmembrane region" description="Helical" evidence="6">
    <location>
        <begin position="146"/>
        <end position="170"/>
    </location>
</feature>
<reference evidence="7 8" key="1">
    <citation type="submission" date="2019-08" db="EMBL/GenBank/DDBJ databases">
        <title>Deep-cultivation of Planctomycetes and their phenomic and genomic characterization uncovers novel biology.</title>
        <authorList>
            <person name="Wiegand S."/>
            <person name="Jogler M."/>
            <person name="Boedeker C."/>
            <person name="Pinto D."/>
            <person name="Vollmers J."/>
            <person name="Rivas-Marin E."/>
            <person name="Kohn T."/>
            <person name="Peeters S.H."/>
            <person name="Heuer A."/>
            <person name="Rast P."/>
            <person name="Oberbeckmann S."/>
            <person name="Bunk B."/>
            <person name="Jeske O."/>
            <person name="Meyerdierks A."/>
            <person name="Storesund J.E."/>
            <person name="Kallscheuer N."/>
            <person name="Luecker S."/>
            <person name="Lage O.M."/>
            <person name="Pohl T."/>
            <person name="Merkel B.J."/>
            <person name="Hornburger P."/>
            <person name="Mueller R.-W."/>
            <person name="Bruemmer F."/>
            <person name="Labrenz M."/>
            <person name="Spormann A.M."/>
            <person name="Op den Camp H."/>
            <person name="Overmann J."/>
            <person name="Amann R."/>
            <person name="Jetten M.S.M."/>
            <person name="Mascher T."/>
            <person name="Medema M.H."/>
            <person name="Devos D.P."/>
            <person name="Kaster A.-K."/>
            <person name="Ovreas L."/>
            <person name="Rohde M."/>
            <person name="Galperin M.Y."/>
            <person name="Jogler C."/>
        </authorList>
    </citation>
    <scope>NUCLEOTIDE SEQUENCE [LARGE SCALE GENOMIC DNA]</scope>
    <source>
        <strain evidence="7 8">FC18</strain>
    </source>
</reference>
<sequence>MGVEYVLIGLILVCGFYVAWNIGANDVANAMGTSVGSGALTLKWAVVLAAVFEFAGAYIVGSNVSKTVRKGIFDPMEIANAYSPEHAPYILACGMIAALMAAGTWLLIATWMSWPVSTTHSIVGAVVGFGVLALGYNGVLWNQVGLISAGWVISPLISATVAYIVFGVLLKTVFYKRNPVAAARLVAPRLVFILMFVMTGLTCYKGLKPMWKRLEMDPQEPFFMLSIAGIAAVLGLIGFIITKLALRNSVSKSDEGAKGNNPILDADVSRSLAKTIKHLQRVKINSAGELQDKASSLLSEARSMQDLTLQRITTNTDSDELRQVEKIFSVLQIFTACLVAFAHGSNDVANAIGPLSAAYQAVTEHAISKTSSTPAWALLLGGFGIVIGLATWGWKVIKTVGEKITELTPSRGFCAEFAAAITILLASVLPIGLPISTTHTLVGAVLGVGLARGLNALNLKTMRDILAGWAITIPAGAILCMLFYFILKLIFIDSSWIDTIAAPTDLAT</sequence>
<feature type="transmembrane region" description="Helical" evidence="6">
    <location>
        <begin position="466"/>
        <end position="487"/>
    </location>
</feature>
<dbReference type="GO" id="GO:0035435">
    <property type="term" value="P:phosphate ion transmembrane transport"/>
    <property type="evidence" value="ECO:0007669"/>
    <property type="project" value="TreeGrafter"/>
</dbReference>
<proteinExistence type="inferred from homology"/>
<feature type="transmembrane region" description="Helical" evidence="6">
    <location>
        <begin position="121"/>
        <end position="140"/>
    </location>
</feature>
<evidence type="ECO:0000256" key="6">
    <source>
        <dbReference type="RuleBase" id="RU363058"/>
    </source>
</evidence>
<accession>A0A5B9PHI6</accession>
<feature type="transmembrane region" description="Helical" evidence="6">
    <location>
        <begin position="375"/>
        <end position="394"/>
    </location>
</feature>
<evidence type="ECO:0000256" key="2">
    <source>
        <dbReference type="ARBA" id="ARBA00022448"/>
    </source>
</evidence>
<keyword evidence="3 6" id="KW-0812">Transmembrane</keyword>
<dbReference type="KEGG" id="mff:MFFC18_19840"/>
<dbReference type="InterPro" id="IPR001204">
    <property type="entry name" value="Phos_transporter"/>
</dbReference>
<feature type="transmembrane region" description="Helical" evidence="6">
    <location>
        <begin position="415"/>
        <end position="435"/>
    </location>
</feature>